<evidence type="ECO:0000313" key="1">
    <source>
        <dbReference type="EMBL" id="CAD84699.1"/>
    </source>
</evidence>
<proteinExistence type="predicted"/>
<reference evidence="1 2" key="1">
    <citation type="journal article" date="2003" name="J. Bacteriol.">
        <title>Complete genome sequence of the ammonia-oxidizing bacterium and obligate chemolithoautotroph Nitrosomonas europaea.</title>
        <authorList>
            <person name="Chain P."/>
            <person name="Lamerdin J."/>
            <person name="Larimer F."/>
            <person name="Regala W."/>
            <person name="Land M."/>
            <person name="Hauser L."/>
            <person name="Hooper A."/>
            <person name="Klotz M."/>
            <person name="Norton J."/>
            <person name="Sayavedra-Soto L."/>
            <person name="Arciero D."/>
            <person name="Hommes N."/>
            <person name="Whittaker M."/>
            <person name="Arp D."/>
        </authorList>
    </citation>
    <scope>NUCLEOTIDE SEQUENCE [LARGE SCALE GENOMIC DNA]</scope>
    <source>
        <strain evidence="2">ATCC 19718 / CIP 103999 / KCTC 2705 / NBRC 14298</strain>
    </source>
</reference>
<dbReference type="KEGG" id="neu:NE0788"/>
<gene>
    <name evidence="1" type="ordered locus">NE0788</name>
</gene>
<dbReference type="AlphaFoldDB" id="Q82WA6"/>
<protein>
    <submittedName>
        <fullName evidence="1">Uncharacterized protein</fullName>
    </submittedName>
</protein>
<sequence length="126" mass="13480">MEIFMRTSIRKGLVALAIWVPVGMSYGASGSELLEGKDIYLPHAERATLEELDNATGREGVDITTLNRMNVRAFLADNSATNNVSGFNSIDNGSFVGASGMFSVIQNSGNNVLIQDSTIVNVTILP</sequence>
<dbReference type="EMBL" id="AL954747">
    <property type="protein sequence ID" value="CAD84699.1"/>
    <property type="molecule type" value="Genomic_DNA"/>
</dbReference>
<dbReference type="HOGENOM" id="CLU_157939_1_0_4"/>
<name>Q82WA6_NITEU</name>
<accession>Q82WA6</accession>
<keyword evidence="2" id="KW-1185">Reference proteome</keyword>
<dbReference type="STRING" id="228410.NE0788"/>
<evidence type="ECO:0000313" key="2">
    <source>
        <dbReference type="Proteomes" id="UP000001416"/>
    </source>
</evidence>
<dbReference type="Proteomes" id="UP000001416">
    <property type="component" value="Chromosome"/>
</dbReference>
<organism evidence="1 2">
    <name type="scientific">Nitrosomonas europaea (strain ATCC 19718 / CIP 103999 / KCTC 2705 / NBRC 14298)</name>
    <dbReference type="NCBI Taxonomy" id="228410"/>
    <lineage>
        <taxon>Bacteria</taxon>
        <taxon>Pseudomonadati</taxon>
        <taxon>Pseudomonadota</taxon>
        <taxon>Betaproteobacteria</taxon>
        <taxon>Nitrosomonadales</taxon>
        <taxon>Nitrosomonadaceae</taxon>
        <taxon>Nitrosomonas</taxon>
    </lineage>
</organism>
<dbReference type="eggNOG" id="ENOG5033AR2">
    <property type="taxonomic scope" value="Bacteria"/>
</dbReference>